<dbReference type="Gene3D" id="2.60.40.1730">
    <property type="entry name" value="tricorn interacting facor f3 domain"/>
    <property type="match status" value="1"/>
</dbReference>
<dbReference type="InterPro" id="IPR042097">
    <property type="entry name" value="Aminopeptidase_N-like_N_sf"/>
</dbReference>
<dbReference type="RefSeq" id="XP_003675117.1">
    <property type="nucleotide sequence ID" value="XM_003675069.1"/>
</dbReference>
<evidence type="ECO:0000259" key="13">
    <source>
        <dbReference type="Pfam" id="PF17900"/>
    </source>
</evidence>
<feature type="domain" description="Aminopeptidase N-like N-terminal" evidence="13">
    <location>
        <begin position="14"/>
        <end position="209"/>
    </location>
</feature>
<dbReference type="GO" id="GO:2000765">
    <property type="term" value="P:regulation of cytoplasmic translation"/>
    <property type="evidence" value="ECO:0007669"/>
    <property type="project" value="EnsemblFungi"/>
</dbReference>
<evidence type="ECO:0000259" key="11">
    <source>
        <dbReference type="Pfam" id="PF01433"/>
    </source>
</evidence>
<dbReference type="FunCoup" id="G0V9X9">
    <property type="interactions" value="123"/>
</dbReference>
<dbReference type="OrthoDB" id="10031169at2759"/>
<evidence type="ECO:0000256" key="3">
    <source>
        <dbReference type="ARBA" id="ARBA00022723"/>
    </source>
</evidence>
<keyword evidence="10" id="KW-0031">Aminopeptidase</keyword>
<dbReference type="STRING" id="1064592.G0V9X9"/>
<dbReference type="GO" id="GO:0016020">
    <property type="term" value="C:membrane"/>
    <property type="evidence" value="ECO:0007669"/>
    <property type="project" value="TreeGrafter"/>
</dbReference>
<reference evidence="14 15" key="1">
    <citation type="journal article" date="2011" name="Proc. Natl. Acad. Sci. U.S.A.">
        <title>Evolutionary erosion of yeast sex chromosomes by mating-type switching accidents.</title>
        <authorList>
            <person name="Gordon J.L."/>
            <person name="Armisen D."/>
            <person name="Proux-Wera E."/>
            <person name="Oheigeartaigh S.S."/>
            <person name="Byrne K.P."/>
            <person name="Wolfe K.H."/>
        </authorList>
    </citation>
    <scope>NUCLEOTIDE SEQUENCE [LARGE SCALE GENOMIC DNA]</scope>
    <source>
        <strain evidence="15">ATCC 76901 / BCRC 22586 / CBS 4309 / NBRC 1992 / NRRL Y-12630</strain>
    </source>
</reference>
<feature type="site" description="Transition state stabilizer" evidence="9">
    <location>
        <position position="421"/>
    </location>
</feature>
<evidence type="ECO:0000256" key="5">
    <source>
        <dbReference type="ARBA" id="ARBA00022833"/>
    </source>
</evidence>
<dbReference type="InterPro" id="IPR045357">
    <property type="entry name" value="Aminopeptidase_N-like_N"/>
</dbReference>
<evidence type="ECO:0000259" key="12">
    <source>
        <dbReference type="Pfam" id="PF11838"/>
    </source>
</evidence>
<organism evidence="14 15">
    <name type="scientific">Naumovozyma castellii</name>
    <name type="common">Yeast</name>
    <name type="synonym">Saccharomyces castellii</name>
    <dbReference type="NCBI Taxonomy" id="27288"/>
    <lineage>
        <taxon>Eukaryota</taxon>
        <taxon>Fungi</taxon>
        <taxon>Dikarya</taxon>
        <taxon>Ascomycota</taxon>
        <taxon>Saccharomycotina</taxon>
        <taxon>Saccharomycetes</taxon>
        <taxon>Saccharomycetales</taxon>
        <taxon>Saccharomycetaceae</taxon>
        <taxon>Naumovozyma</taxon>
    </lineage>
</organism>
<name>G0V9X9_NAUCA</name>
<dbReference type="SUPFAM" id="SSF55486">
    <property type="entry name" value="Metalloproteases ('zincins'), catalytic domain"/>
    <property type="match status" value="1"/>
</dbReference>
<evidence type="ECO:0000256" key="1">
    <source>
        <dbReference type="ARBA" id="ARBA00010136"/>
    </source>
</evidence>
<dbReference type="GO" id="GO:1990593">
    <property type="term" value="F:nascent polypeptide-associated complex binding"/>
    <property type="evidence" value="ECO:0007669"/>
    <property type="project" value="EnsemblFungi"/>
</dbReference>
<reference key="2">
    <citation type="submission" date="2011-08" db="EMBL/GenBank/DDBJ databases">
        <title>Genome sequence of Naumovozyma castellii.</title>
        <authorList>
            <person name="Gordon J.L."/>
            <person name="Armisen D."/>
            <person name="Proux-Wera E."/>
            <person name="OhEigeartaigh S.S."/>
            <person name="Byrne K.P."/>
            <person name="Wolfe K.H."/>
        </authorList>
    </citation>
    <scope>NUCLEOTIDE SEQUENCE</scope>
    <source>
        <strain>Type strain:CBS 4309</strain>
    </source>
</reference>
<feature type="binding site" evidence="8">
    <location>
        <position position="323"/>
    </location>
    <ligand>
        <name>Zn(2+)</name>
        <dbReference type="ChEBI" id="CHEBI:29105"/>
        <note>catalytic</note>
    </ligand>
</feature>
<keyword evidence="5 8" id="KW-0862">Zinc</keyword>
<dbReference type="EMBL" id="HE576753">
    <property type="protein sequence ID" value="CCC68746.1"/>
    <property type="molecule type" value="Genomic_DNA"/>
</dbReference>
<keyword evidence="6 10" id="KW-0482">Metalloprotease</keyword>
<dbReference type="MEROPS" id="M01.017"/>
<feature type="binding site" evidence="8">
    <location>
        <position position="327"/>
    </location>
    <ligand>
        <name>Zn(2+)</name>
        <dbReference type="ChEBI" id="CHEBI:29105"/>
        <note>catalytic</note>
    </ligand>
</feature>
<dbReference type="AlphaFoldDB" id="G0V9X9"/>
<evidence type="ECO:0000256" key="10">
    <source>
        <dbReference type="RuleBase" id="RU364040"/>
    </source>
</evidence>
<evidence type="ECO:0000256" key="8">
    <source>
        <dbReference type="PIRSR" id="PIRSR634016-3"/>
    </source>
</evidence>
<dbReference type="InterPro" id="IPR034016">
    <property type="entry name" value="M1_APN-typ"/>
</dbReference>
<dbReference type="Gene3D" id="2.60.40.1910">
    <property type="match status" value="1"/>
</dbReference>
<proteinExistence type="inferred from homology"/>
<evidence type="ECO:0000256" key="2">
    <source>
        <dbReference type="ARBA" id="ARBA00022670"/>
    </source>
</evidence>
<sequence length="917" mass="104348">MGNKILALVAALLPKNYNLELELDPSKPNFKGSLTADLRVNKKSNANGISQFELHSRNLVITSASITTEAREYPLTVSCDETAQLAVFQFSKGNSLPSLEESETIQLNVKYVGSVQQVSSNRDQTVGIFKSSFNDGKNHIFATHCQPSFARSIFPCIDEPSFKCSIQLSIKTLTGFKVLSNVSQQSIETTTKNGYKLVKFNKTPLMTTSVFGFVAGHLDVLKSQVPEQEVGYPMVPIAVYSPIQINDATFTLDTILKYLPKLQSFFQNKFPLDKLDFVLLPFLNDMAMENFGLITIQMNHLLLSPTNLSNNMIRLQCEQLIVHELVHQWMGNFVSFDSWSHLWFNESFATWLACHLVSDNDTHDNDSHSYWNSDAYLLQQLEPQLISDSTITRKSIMDDISQLDLNKQDLITNDIFNHIAYTKGITMLRSLQLCIGDQLLSKAMSDLFNDNLALFHEKSVKPMDIWNHVGKFLKSENIPNFMSSWTRIPGFPLLSVSKEDAESTNLVQHRFLVDSKLDQVEDVPYHIPLFIKLPNGELDKENILMTDRTMNLKYPITLCNHNAQGYYRVSYESGLCYADFIKQIEEDKLSQLDLMKIIVDLSHIIGNPNYEKPIHLLGFFKLFKYLSEKVTKKPDLWEPISQCLSILEAIQLSVRVYGKGSKSPLGLDIITILWNAINLDTKSTYELQALGSLLTLTKTEPRSVEVAESYYSTLRSDSSDNKKVPSELVSSIFQVIVANLQNVKQWKKFHELIKATDRILKNIEGSYYPEGEQGKRLFIEDIYDNLGRNNDEELVKKTLNFIDGTIENEPAIQIMQGLANSIVGEPAKIELVWDWFVSHFHQWLRRSQKIPKISIIVESISFSVFQLVQVSHSDDLRSFIESEKDQVKDKLDLEGIWVDVQSAAISRLKLYEDSNSL</sequence>
<dbReference type="KEGG" id="ncs:NCAS_0B06620"/>
<dbReference type="CDD" id="cd09601">
    <property type="entry name" value="M1_APN-Q_like"/>
    <property type="match status" value="1"/>
</dbReference>
<evidence type="ECO:0000313" key="14">
    <source>
        <dbReference type="EMBL" id="CCC68746.1"/>
    </source>
</evidence>
<accession>G0V9X9</accession>
<protein>
    <recommendedName>
        <fullName evidence="10">Aminopeptidase</fullName>
        <ecNumber evidence="10">3.4.11.-</ecNumber>
    </recommendedName>
</protein>
<dbReference type="Pfam" id="PF17900">
    <property type="entry name" value="Peptidase_M1_N"/>
    <property type="match status" value="1"/>
</dbReference>
<dbReference type="PANTHER" id="PTHR11533:SF299">
    <property type="entry name" value="AMINOPEPTIDASE"/>
    <property type="match status" value="1"/>
</dbReference>
<dbReference type="InParanoid" id="G0V9X9"/>
<dbReference type="InterPro" id="IPR014782">
    <property type="entry name" value="Peptidase_M1_dom"/>
</dbReference>
<keyword evidence="2 10" id="KW-0645">Protease</keyword>
<dbReference type="InterPro" id="IPR024571">
    <property type="entry name" value="ERAP1-like_C_dom"/>
</dbReference>
<dbReference type="Proteomes" id="UP000001640">
    <property type="component" value="Chromosome 2"/>
</dbReference>
<dbReference type="InterPro" id="IPR050344">
    <property type="entry name" value="Peptidase_M1_aminopeptidases"/>
</dbReference>
<dbReference type="PRINTS" id="PR00756">
    <property type="entry name" value="ALADIPTASE"/>
</dbReference>
<dbReference type="Pfam" id="PF01433">
    <property type="entry name" value="Peptidase_M1"/>
    <property type="match status" value="1"/>
</dbReference>
<evidence type="ECO:0000256" key="7">
    <source>
        <dbReference type="PIRSR" id="PIRSR634016-1"/>
    </source>
</evidence>
<evidence type="ECO:0000256" key="4">
    <source>
        <dbReference type="ARBA" id="ARBA00022801"/>
    </source>
</evidence>
<dbReference type="Gene3D" id="1.10.390.10">
    <property type="entry name" value="Neutral Protease Domain 2"/>
    <property type="match status" value="1"/>
</dbReference>
<dbReference type="PANTHER" id="PTHR11533">
    <property type="entry name" value="PROTEASE M1 ZINC METALLOPROTEASE"/>
    <property type="match status" value="1"/>
</dbReference>
<dbReference type="HOGENOM" id="CLU_003705_3_0_1"/>
<dbReference type="GO" id="GO:0042277">
    <property type="term" value="F:peptide binding"/>
    <property type="evidence" value="ECO:0007669"/>
    <property type="project" value="TreeGrafter"/>
</dbReference>
<dbReference type="GeneID" id="96902303"/>
<dbReference type="GO" id="GO:0042254">
    <property type="term" value="P:ribosome biogenesis"/>
    <property type="evidence" value="ECO:0007669"/>
    <property type="project" value="EnsemblFungi"/>
</dbReference>
<feature type="domain" description="Peptidase M1 membrane alanine aminopeptidase" evidence="11">
    <location>
        <begin position="250"/>
        <end position="485"/>
    </location>
</feature>
<dbReference type="OMA" id="DMAMENF"/>
<gene>
    <name evidence="14" type="primary">NCAS0B06620</name>
    <name evidence="14" type="ordered locus">NCAS_0B06620</name>
</gene>
<comment type="cofactor">
    <cofactor evidence="8 10">
        <name>Zn(2+)</name>
        <dbReference type="ChEBI" id="CHEBI:29105"/>
    </cofactor>
    <text evidence="8 10">Binds 1 zinc ion per subunit.</text>
</comment>
<dbReference type="GO" id="GO:0006508">
    <property type="term" value="P:proteolysis"/>
    <property type="evidence" value="ECO:0007669"/>
    <property type="project" value="UniProtKB-KW"/>
</dbReference>
<dbReference type="eggNOG" id="KOG1046">
    <property type="taxonomic scope" value="Eukaryota"/>
</dbReference>
<evidence type="ECO:0000256" key="6">
    <source>
        <dbReference type="ARBA" id="ARBA00023049"/>
    </source>
</evidence>
<dbReference type="SUPFAM" id="SSF63737">
    <property type="entry name" value="Leukotriene A4 hydrolase N-terminal domain"/>
    <property type="match status" value="1"/>
</dbReference>
<dbReference type="InterPro" id="IPR001930">
    <property type="entry name" value="Peptidase_M1"/>
</dbReference>
<dbReference type="GO" id="GO:0043171">
    <property type="term" value="P:peptide catabolic process"/>
    <property type="evidence" value="ECO:0007669"/>
    <property type="project" value="TreeGrafter"/>
</dbReference>
<dbReference type="InterPro" id="IPR027268">
    <property type="entry name" value="Peptidase_M4/M1_CTD_sf"/>
</dbReference>
<dbReference type="GO" id="GO:0070006">
    <property type="term" value="F:metalloaminopeptidase activity"/>
    <property type="evidence" value="ECO:0007669"/>
    <property type="project" value="TreeGrafter"/>
</dbReference>
<keyword evidence="15" id="KW-1185">Reference proteome</keyword>
<feature type="binding site" evidence="8">
    <location>
        <position position="346"/>
    </location>
    <ligand>
        <name>Zn(2+)</name>
        <dbReference type="ChEBI" id="CHEBI:29105"/>
        <note>catalytic</note>
    </ligand>
</feature>
<dbReference type="Pfam" id="PF11838">
    <property type="entry name" value="ERAP1_C"/>
    <property type="match status" value="1"/>
</dbReference>
<dbReference type="Gene3D" id="1.25.50.20">
    <property type="match status" value="1"/>
</dbReference>
<dbReference type="GO" id="GO:0008270">
    <property type="term" value="F:zinc ion binding"/>
    <property type="evidence" value="ECO:0007669"/>
    <property type="project" value="UniProtKB-UniRule"/>
</dbReference>
<keyword evidence="4 10" id="KW-0378">Hydrolase</keyword>
<evidence type="ECO:0000256" key="9">
    <source>
        <dbReference type="PIRSR" id="PIRSR634016-4"/>
    </source>
</evidence>
<dbReference type="GO" id="GO:0005854">
    <property type="term" value="C:nascent polypeptide-associated complex"/>
    <property type="evidence" value="ECO:0007669"/>
    <property type="project" value="EnsemblFungi"/>
</dbReference>
<keyword evidence="3 8" id="KW-0479">Metal-binding</keyword>
<feature type="active site" description="Proton acceptor" evidence="7">
    <location>
        <position position="324"/>
    </location>
</feature>
<comment type="similarity">
    <text evidence="1 10">Belongs to the peptidase M1 family.</text>
</comment>
<feature type="domain" description="ERAP1-like C-terminal" evidence="12">
    <location>
        <begin position="558"/>
        <end position="883"/>
    </location>
</feature>
<dbReference type="EC" id="3.4.11.-" evidence="10"/>
<evidence type="ECO:0000313" key="15">
    <source>
        <dbReference type="Proteomes" id="UP000001640"/>
    </source>
</evidence>